<dbReference type="PANTHER" id="PTHR11736:SF14">
    <property type="entry name" value="NSE3 HOMOLOG, SMC5-SMC6 COMPLEX COMPONENT"/>
    <property type="match status" value="1"/>
</dbReference>
<dbReference type="InterPro" id="IPR041899">
    <property type="entry name" value="MAGE_WH2"/>
</dbReference>
<dbReference type="GO" id="GO:0005634">
    <property type="term" value="C:nucleus"/>
    <property type="evidence" value="ECO:0007669"/>
    <property type="project" value="TreeGrafter"/>
</dbReference>
<proteinExistence type="predicted"/>
<dbReference type="InterPro" id="IPR002190">
    <property type="entry name" value="MHD_dom"/>
</dbReference>
<dbReference type="Gene3D" id="1.10.10.1210">
    <property type="entry name" value="MAGE homology domain, winged helix WH2 motif"/>
    <property type="match status" value="1"/>
</dbReference>
<sequence length="259" mass="29311">MPPKKKSIVPSQATQEVSDEEMDEDDNMGSQSSQALLSDNDRRTLAGHVVNYMLVADCKKVPVKRSEINKGVLKEHSKQFNNVMAEVTRILSKVYGYRVVDLEKGQYILVNNMSPTLRDHDVFPATRSRNDAATMGLVTAILAGIFMSGELMQEGPMREYMKKLRIDIDSKDPHAIFGNVNKLIMQDLVKQCYLSISFDKSTDPPSKEFRWGPRAHVEISKKHMLELVCKIYGDDMRPEQWASQWKVVQREAAESAGTS</sequence>
<dbReference type="PROSITE" id="PS50838">
    <property type="entry name" value="MAGE"/>
    <property type="match status" value="1"/>
</dbReference>
<evidence type="ECO:0000259" key="2">
    <source>
        <dbReference type="PROSITE" id="PS50838"/>
    </source>
</evidence>
<feature type="compositionally biased region" description="Polar residues" evidence="1">
    <location>
        <begin position="28"/>
        <end position="37"/>
    </location>
</feature>
<dbReference type="PANTHER" id="PTHR11736">
    <property type="entry name" value="MELANOMA-ASSOCIATED ANTIGEN MAGE ANTIGEN"/>
    <property type="match status" value="1"/>
</dbReference>
<dbReference type="SMART" id="SM01373">
    <property type="entry name" value="MAGE"/>
    <property type="match status" value="1"/>
</dbReference>
<reference evidence="3 4" key="1">
    <citation type="submission" date="2024-05" db="EMBL/GenBank/DDBJ databases">
        <authorList>
            <person name="Wallberg A."/>
        </authorList>
    </citation>
    <scope>NUCLEOTIDE SEQUENCE [LARGE SCALE GENOMIC DNA]</scope>
</reference>
<accession>A0AAV2RN69</accession>
<keyword evidence="4" id="KW-1185">Reference proteome</keyword>
<protein>
    <recommendedName>
        <fullName evidence="2">MAGE domain-containing protein</fullName>
    </recommendedName>
</protein>
<dbReference type="InterPro" id="IPR037445">
    <property type="entry name" value="MAGE"/>
</dbReference>
<organism evidence="3 4">
    <name type="scientific">Meganyctiphanes norvegica</name>
    <name type="common">Northern krill</name>
    <name type="synonym">Thysanopoda norvegica</name>
    <dbReference type="NCBI Taxonomy" id="48144"/>
    <lineage>
        <taxon>Eukaryota</taxon>
        <taxon>Metazoa</taxon>
        <taxon>Ecdysozoa</taxon>
        <taxon>Arthropoda</taxon>
        <taxon>Crustacea</taxon>
        <taxon>Multicrustacea</taxon>
        <taxon>Malacostraca</taxon>
        <taxon>Eumalacostraca</taxon>
        <taxon>Eucarida</taxon>
        <taxon>Euphausiacea</taxon>
        <taxon>Euphausiidae</taxon>
        <taxon>Meganyctiphanes</taxon>
    </lineage>
</organism>
<evidence type="ECO:0000313" key="3">
    <source>
        <dbReference type="EMBL" id="CAL4130466.1"/>
    </source>
</evidence>
<feature type="compositionally biased region" description="Acidic residues" evidence="1">
    <location>
        <begin position="17"/>
        <end position="27"/>
    </location>
</feature>
<feature type="domain" description="MAGE" evidence="2">
    <location>
        <begin position="46"/>
        <end position="235"/>
    </location>
</feature>
<dbReference type="EMBL" id="CAXKWB010026729">
    <property type="protein sequence ID" value="CAL4130466.1"/>
    <property type="molecule type" value="Genomic_DNA"/>
</dbReference>
<name>A0AAV2RN69_MEGNR</name>
<dbReference type="FunFam" id="1.10.10.1210:FF:000001">
    <property type="entry name" value="melanoma-associated antigen D1"/>
    <property type="match status" value="1"/>
</dbReference>
<dbReference type="Proteomes" id="UP001497623">
    <property type="component" value="Unassembled WGS sequence"/>
</dbReference>
<dbReference type="Pfam" id="PF01454">
    <property type="entry name" value="MAGE"/>
    <property type="match status" value="1"/>
</dbReference>
<comment type="caution">
    <text evidence="3">The sequence shown here is derived from an EMBL/GenBank/DDBJ whole genome shotgun (WGS) entry which is preliminary data.</text>
</comment>
<evidence type="ECO:0000313" key="4">
    <source>
        <dbReference type="Proteomes" id="UP001497623"/>
    </source>
</evidence>
<feature type="region of interest" description="Disordered" evidence="1">
    <location>
        <begin position="1"/>
        <end position="40"/>
    </location>
</feature>
<dbReference type="InterPro" id="IPR041898">
    <property type="entry name" value="MAGE_WH1"/>
</dbReference>
<dbReference type="AlphaFoldDB" id="A0AAV2RN69"/>
<gene>
    <name evidence="3" type="ORF">MNOR_LOCUS26573</name>
</gene>
<evidence type="ECO:0000256" key="1">
    <source>
        <dbReference type="SAM" id="MobiDB-lite"/>
    </source>
</evidence>
<dbReference type="Gene3D" id="1.10.10.1200">
    <property type="entry name" value="MAGE homology domain, winged helix WH1 motif"/>
    <property type="match status" value="1"/>
</dbReference>